<protein>
    <recommendedName>
        <fullName evidence="2">Nucleoside diphosphate kinase-like domain-containing protein</fullName>
    </recommendedName>
</protein>
<name>A0A7H0IE75_9ACTN</name>
<reference evidence="3 4" key="1">
    <citation type="submission" date="2020-08" db="EMBL/GenBank/DDBJ databases">
        <title>A novel species.</title>
        <authorList>
            <person name="Gao J."/>
        </authorList>
    </citation>
    <scope>NUCLEOTIDE SEQUENCE [LARGE SCALE GENOMIC DNA]</scope>
    <source>
        <strain evidence="3 4">CRXT-G-22</strain>
    </source>
</reference>
<evidence type="ECO:0000313" key="3">
    <source>
        <dbReference type="EMBL" id="QNP71091.1"/>
    </source>
</evidence>
<keyword evidence="4" id="KW-1185">Reference proteome</keyword>
<evidence type="ECO:0000259" key="2">
    <source>
        <dbReference type="Pfam" id="PF00334"/>
    </source>
</evidence>
<feature type="domain" description="Nucleoside diphosphate kinase-like" evidence="2">
    <location>
        <begin position="23"/>
        <end position="135"/>
    </location>
</feature>
<sequence>MRTRWNPLPRFALPTRCDLSPSTHALVKPDGVARGLSLVVFSALRDAGLDVEPVGSFRLRPPDAERWLPEKTDEPDGALTLAYLCEGPVELLAVRGDDAIRRTLAVKRWLRAELGCGERRNVVHCPETVGERDHERVVFGGLLG</sequence>
<dbReference type="EMBL" id="CP060828">
    <property type="protein sequence ID" value="QNP71091.1"/>
    <property type="molecule type" value="Genomic_DNA"/>
</dbReference>
<dbReference type="PROSITE" id="PS51374">
    <property type="entry name" value="NDPK_LIKE"/>
    <property type="match status" value="1"/>
</dbReference>
<evidence type="ECO:0000313" key="4">
    <source>
        <dbReference type="Proteomes" id="UP000516052"/>
    </source>
</evidence>
<gene>
    <name evidence="3" type="ORF">IAG44_17705</name>
</gene>
<dbReference type="Pfam" id="PF00334">
    <property type="entry name" value="NDK"/>
    <property type="match status" value="1"/>
</dbReference>
<dbReference type="SUPFAM" id="SSF54919">
    <property type="entry name" value="Nucleoside diphosphate kinase, NDK"/>
    <property type="match status" value="1"/>
</dbReference>
<dbReference type="InterPro" id="IPR034907">
    <property type="entry name" value="NDK-like_dom"/>
</dbReference>
<accession>A0A7H0IE75</accession>
<evidence type="ECO:0000256" key="1">
    <source>
        <dbReference type="PROSITE-ProRule" id="PRU00706"/>
    </source>
</evidence>
<comment type="caution">
    <text evidence="1">Lacks conserved residue(s) required for the propagation of feature annotation.</text>
</comment>
<dbReference type="AlphaFoldDB" id="A0A7H0IE75"/>
<organism evidence="3 4">
    <name type="scientific">Streptomyces roseirectus</name>
    <dbReference type="NCBI Taxonomy" id="2768066"/>
    <lineage>
        <taxon>Bacteria</taxon>
        <taxon>Bacillati</taxon>
        <taxon>Actinomycetota</taxon>
        <taxon>Actinomycetes</taxon>
        <taxon>Kitasatosporales</taxon>
        <taxon>Streptomycetaceae</taxon>
        <taxon>Streptomyces</taxon>
    </lineage>
</organism>
<proteinExistence type="inferred from homology"/>
<dbReference type="Gene3D" id="3.30.70.141">
    <property type="entry name" value="Nucleoside diphosphate kinase-like domain"/>
    <property type="match status" value="1"/>
</dbReference>
<dbReference type="Proteomes" id="UP000516052">
    <property type="component" value="Chromosome"/>
</dbReference>
<comment type="similarity">
    <text evidence="1">Belongs to the NDK family.</text>
</comment>
<dbReference type="RefSeq" id="WP_187748066.1">
    <property type="nucleotide sequence ID" value="NZ_CP060828.1"/>
</dbReference>
<dbReference type="KEGG" id="sroi:IAG44_17705"/>
<dbReference type="InterPro" id="IPR036850">
    <property type="entry name" value="NDK-like_dom_sf"/>
</dbReference>